<feature type="transmembrane region" description="Helical" evidence="5">
    <location>
        <begin position="129"/>
        <end position="149"/>
    </location>
</feature>
<feature type="domain" description="O-antigen ligase-related" evidence="6">
    <location>
        <begin position="222"/>
        <end position="403"/>
    </location>
</feature>
<reference evidence="8" key="1">
    <citation type="submission" date="2017-09" db="EMBL/GenBank/DDBJ databases">
        <title>Depth-based differentiation of microbial function through sediment-hosted aquifers and enrichment of novel symbionts in the deep terrestrial subsurface.</title>
        <authorList>
            <person name="Probst A.J."/>
            <person name="Ladd B."/>
            <person name="Jarett J.K."/>
            <person name="Geller-Mcgrath D.E."/>
            <person name="Sieber C.M.K."/>
            <person name="Emerson J.B."/>
            <person name="Anantharaman K."/>
            <person name="Thomas B.C."/>
            <person name="Malmstrom R."/>
            <person name="Stieglmeier M."/>
            <person name="Klingl A."/>
            <person name="Woyke T."/>
            <person name="Ryan C.M."/>
            <person name="Banfield J.F."/>
        </authorList>
    </citation>
    <scope>NUCLEOTIDE SEQUENCE [LARGE SCALE GENOMIC DNA]</scope>
</reference>
<feature type="transmembrane region" description="Helical" evidence="5">
    <location>
        <begin position="94"/>
        <end position="117"/>
    </location>
</feature>
<dbReference type="Pfam" id="PF04932">
    <property type="entry name" value="Wzy_C"/>
    <property type="match status" value="1"/>
</dbReference>
<feature type="transmembrane region" description="Helical" evidence="5">
    <location>
        <begin position="448"/>
        <end position="466"/>
    </location>
</feature>
<evidence type="ECO:0000256" key="4">
    <source>
        <dbReference type="ARBA" id="ARBA00023136"/>
    </source>
</evidence>
<organism evidence="7 8">
    <name type="scientific">Candidatus Roizmanbacteria bacterium CG03_land_8_20_14_0_80_39_12</name>
    <dbReference type="NCBI Taxonomy" id="1974847"/>
    <lineage>
        <taxon>Bacteria</taxon>
        <taxon>Candidatus Roizmaniibacteriota</taxon>
    </lineage>
</organism>
<evidence type="ECO:0000313" key="7">
    <source>
        <dbReference type="EMBL" id="PIV07949.1"/>
    </source>
</evidence>
<dbReference type="SUPFAM" id="SSF48452">
    <property type="entry name" value="TPR-like"/>
    <property type="match status" value="1"/>
</dbReference>
<protein>
    <recommendedName>
        <fullName evidence="6">O-antigen ligase-related domain-containing protein</fullName>
    </recommendedName>
</protein>
<feature type="transmembrane region" description="Helical" evidence="5">
    <location>
        <begin position="12"/>
        <end position="33"/>
    </location>
</feature>
<feature type="transmembrane region" description="Helical" evidence="5">
    <location>
        <begin position="424"/>
        <end position="442"/>
    </location>
</feature>
<evidence type="ECO:0000256" key="1">
    <source>
        <dbReference type="ARBA" id="ARBA00004141"/>
    </source>
</evidence>
<feature type="transmembrane region" description="Helical" evidence="5">
    <location>
        <begin position="69"/>
        <end position="88"/>
    </location>
</feature>
<feature type="transmembrane region" description="Helical" evidence="5">
    <location>
        <begin position="387"/>
        <end position="412"/>
    </location>
</feature>
<dbReference type="InterPro" id="IPR011990">
    <property type="entry name" value="TPR-like_helical_dom_sf"/>
</dbReference>
<dbReference type="GO" id="GO:0016020">
    <property type="term" value="C:membrane"/>
    <property type="evidence" value="ECO:0007669"/>
    <property type="project" value="UniProtKB-SubCell"/>
</dbReference>
<dbReference type="InterPro" id="IPR051533">
    <property type="entry name" value="WaaL-like"/>
</dbReference>
<dbReference type="Gene3D" id="1.25.40.10">
    <property type="entry name" value="Tetratricopeptide repeat domain"/>
    <property type="match status" value="1"/>
</dbReference>
<sequence length="718" mass="82131">MKSIHYSSIIKYLYYILFFILPFVVLPVNSELFEFNKMLFIYTISTLILGVWLLHCLQENRIIIKKTPFDIPLFLFLGSQIVSTLFSIDQHTSFFGYYGRFNGGLLSTIVYIFLYYGFVTHITENIPQVVRNIFKISLVSASLTVLWGLPGTFNHDLSCLLFTSKFDNSCWTAQFRPAERMFSTLGQPNWLGAYLSITFFMGIFLLFSSATKKSRTFSIVGILFSYAGILLSRSRSSLASLIPGILALSILTLFLYGKRHDWLTTFHKRAIIFIVGALIVLTFICQTGIAQVDSLLSLSFLQRKPTSNVSEIATAPAKPSLVYVGGVTESLDIRKIVWKGALELGMQYPLFGTGVETFGYAYYSVRPQSHNLTSEWDYLYNKAHDEYLNLFATTGWFGLGTFLVLFAWVVYYLGKGLLRSKTDINALTFHVILFGIVCSIGITNFFGFSITVINVYWYLLIAWLALSQELPVKKMENSNQRVGLSKIGITLLLVLWLLNSLYSYWLADYNYAQSDIALKSDNSGVAVNLLQKALTLREEHVYQDKLSYALAQYAFVASYQKEKDKAKQIIDAAESLNLKSIQSSPQNVLYWKTRVKNQFIFYQMSLDKKYLFTGLSALDEATKLAPTDPKIPYFSATYYSLLYDDEKNADQKKIYRENSMKSIETALTLKSDYGDAYYLKVQLLRKYGMKSDAKNLLEWYIRRYAPTNEELKKELKEL</sequence>
<keyword evidence="2 5" id="KW-0812">Transmembrane</keyword>
<feature type="transmembrane region" description="Helical" evidence="5">
    <location>
        <begin position="190"/>
        <end position="207"/>
    </location>
</feature>
<feature type="transmembrane region" description="Helical" evidence="5">
    <location>
        <begin position="269"/>
        <end position="289"/>
    </location>
</feature>
<evidence type="ECO:0000259" key="6">
    <source>
        <dbReference type="Pfam" id="PF04932"/>
    </source>
</evidence>
<feature type="transmembrane region" description="Helical" evidence="5">
    <location>
        <begin position="214"/>
        <end position="232"/>
    </location>
</feature>
<gene>
    <name evidence="7" type="ORF">COS52_05300</name>
</gene>
<evidence type="ECO:0000256" key="5">
    <source>
        <dbReference type="SAM" id="Phobius"/>
    </source>
</evidence>
<feature type="transmembrane region" description="Helical" evidence="5">
    <location>
        <begin position="487"/>
        <end position="507"/>
    </location>
</feature>
<keyword evidence="4 5" id="KW-0472">Membrane</keyword>
<feature type="transmembrane region" description="Helical" evidence="5">
    <location>
        <begin position="238"/>
        <end position="257"/>
    </location>
</feature>
<comment type="caution">
    <text evidence="7">The sequence shown here is derived from an EMBL/GenBank/DDBJ whole genome shotgun (WGS) entry which is preliminary data.</text>
</comment>
<name>A0A2M7BR34_9BACT</name>
<dbReference type="AlphaFoldDB" id="A0A2M7BR34"/>
<dbReference type="InterPro" id="IPR007016">
    <property type="entry name" value="O-antigen_ligase-rel_domated"/>
</dbReference>
<proteinExistence type="predicted"/>
<accession>A0A2M7BR34</accession>
<dbReference type="EMBL" id="PEVA01000222">
    <property type="protein sequence ID" value="PIV07949.1"/>
    <property type="molecule type" value="Genomic_DNA"/>
</dbReference>
<evidence type="ECO:0000313" key="8">
    <source>
        <dbReference type="Proteomes" id="UP000230119"/>
    </source>
</evidence>
<keyword evidence="3 5" id="KW-1133">Transmembrane helix</keyword>
<evidence type="ECO:0000256" key="3">
    <source>
        <dbReference type="ARBA" id="ARBA00022989"/>
    </source>
</evidence>
<dbReference type="Proteomes" id="UP000230119">
    <property type="component" value="Unassembled WGS sequence"/>
</dbReference>
<dbReference type="PANTHER" id="PTHR37422">
    <property type="entry name" value="TEICHURONIC ACID BIOSYNTHESIS PROTEIN TUAE"/>
    <property type="match status" value="1"/>
</dbReference>
<evidence type="ECO:0000256" key="2">
    <source>
        <dbReference type="ARBA" id="ARBA00022692"/>
    </source>
</evidence>
<dbReference type="PANTHER" id="PTHR37422:SF13">
    <property type="entry name" value="LIPOPOLYSACCHARIDE BIOSYNTHESIS PROTEIN PA4999-RELATED"/>
    <property type="match status" value="1"/>
</dbReference>
<comment type="subcellular location">
    <subcellularLocation>
        <location evidence="1">Membrane</location>
        <topology evidence="1">Multi-pass membrane protein</topology>
    </subcellularLocation>
</comment>
<feature type="transmembrane region" description="Helical" evidence="5">
    <location>
        <begin position="39"/>
        <end position="57"/>
    </location>
</feature>